<dbReference type="Gene3D" id="2.60.40.10">
    <property type="entry name" value="Immunoglobulins"/>
    <property type="match status" value="1"/>
</dbReference>
<keyword evidence="4" id="KW-1064">Adaptive immunity</keyword>
<proteinExistence type="predicted"/>
<keyword evidence="9" id="KW-0391">Immunity</keyword>
<organism evidence="12 13">
    <name type="scientific">Myodes glareolus</name>
    <name type="common">Bank vole</name>
    <name type="synonym">Clethrionomys glareolus</name>
    <dbReference type="NCBI Taxonomy" id="447135"/>
    <lineage>
        <taxon>Eukaryota</taxon>
        <taxon>Metazoa</taxon>
        <taxon>Chordata</taxon>
        <taxon>Craniata</taxon>
        <taxon>Vertebrata</taxon>
        <taxon>Euteleostomi</taxon>
        <taxon>Mammalia</taxon>
        <taxon>Eutheria</taxon>
        <taxon>Euarchontoglires</taxon>
        <taxon>Glires</taxon>
        <taxon>Rodentia</taxon>
        <taxon>Myomorpha</taxon>
        <taxon>Muroidea</taxon>
        <taxon>Cricetidae</taxon>
        <taxon>Arvicolinae</taxon>
        <taxon>Myodes</taxon>
    </lineage>
</organism>
<feature type="domain" description="Ig-like" evidence="11">
    <location>
        <begin position="298"/>
        <end position="401"/>
    </location>
</feature>
<comment type="subunit">
    <text evidence="8">Alpha-beta TR is a heterodimer composed of an alpha and beta chain; disulfide-linked. The alpha-beta TR is associated with the transmembrane signaling CD3 coreceptor proteins to form the TR-CD3 (TcR or TCR). The assembly of alpha-beta TR heterodimers with CD3 occurs in the endoplasmic reticulum where a single alpha-beta TR heterodimer associates with one CD3D-CD3E heterodimer, one CD3G-CD3E heterodimer and one CD247 homodimer forming a stable octameric structure. CD3D-CD3E and CD3G-CD3E heterodimers preferentially associate with TR alpha and TR beta chains, respectively. The association of the CD247 homodimer is the last step of TcR assembly in the endoplasmic reticulum and is required for transport to the cell surface.</text>
</comment>
<evidence type="ECO:0000256" key="8">
    <source>
        <dbReference type="ARBA" id="ARBA00038651"/>
    </source>
</evidence>
<dbReference type="GO" id="GO:0002250">
    <property type="term" value="P:adaptive immune response"/>
    <property type="evidence" value="ECO:0007669"/>
    <property type="project" value="UniProtKB-KW"/>
</dbReference>
<evidence type="ECO:0000313" key="12">
    <source>
        <dbReference type="EMBL" id="KAK7801483.1"/>
    </source>
</evidence>
<evidence type="ECO:0000256" key="5">
    <source>
        <dbReference type="ARBA" id="ARBA00023136"/>
    </source>
</evidence>
<dbReference type="PANTHER" id="PTHR19339">
    <property type="entry name" value="T CELL RECEPTOR ALPHA VARIABLE 39"/>
    <property type="match status" value="1"/>
</dbReference>
<dbReference type="InterPro" id="IPR013783">
    <property type="entry name" value="Ig-like_fold"/>
</dbReference>
<dbReference type="AlphaFoldDB" id="A0AAW0HFM1"/>
<dbReference type="InterPro" id="IPR013106">
    <property type="entry name" value="Ig_V-set"/>
</dbReference>
<evidence type="ECO:0000256" key="3">
    <source>
        <dbReference type="ARBA" id="ARBA00022729"/>
    </source>
</evidence>
<gene>
    <name evidence="12" type="ORF">U0070_006646</name>
</gene>
<evidence type="ECO:0000256" key="1">
    <source>
        <dbReference type="ARBA" id="ARBA00004236"/>
    </source>
</evidence>
<feature type="compositionally biased region" description="Basic residues" evidence="10">
    <location>
        <begin position="202"/>
        <end position="212"/>
    </location>
</feature>
<comment type="subcellular location">
    <subcellularLocation>
        <location evidence="1">Cell membrane</location>
    </subcellularLocation>
</comment>
<keyword evidence="7" id="KW-0325">Glycoprotein</keyword>
<feature type="region of interest" description="Disordered" evidence="10">
    <location>
        <begin position="45"/>
        <end position="64"/>
    </location>
</feature>
<dbReference type="Pfam" id="PF04822">
    <property type="entry name" value="Takusan"/>
    <property type="match status" value="1"/>
</dbReference>
<dbReference type="InterPro" id="IPR003599">
    <property type="entry name" value="Ig_sub"/>
</dbReference>
<dbReference type="InterPro" id="IPR051896">
    <property type="entry name" value="TCR_alpha_variable"/>
</dbReference>
<accession>A0AAW0HFM1</accession>
<keyword evidence="6" id="KW-1015">Disulfide bond</keyword>
<keyword evidence="9" id="KW-1279">T cell receptor</keyword>
<keyword evidence="5" id="KW-0472">Membrane</keyword>
<dbReference type="Proteomes" id="UP001488838">
    <property type="component" value="Unassembled WGS sequence"/>
</dbReference>
<feature type="compositionally biased region" description="Low complexity" evidence="10">
    <location>
        <begin position="188"/>
        <end position="199"/>
    </location>
</feature>
<comment type="caution">
    <text evidence="12">The sequence shown here is derived from an EMBL/GenBank/DDBJ whole genome shotgun (WGS) entry which is preliminary data.</text>
</comment>
<evidence type="ECO:0000256" key="9">
    <source>
        <dbReference type="ARBA" id="ARBA00043266"/>
    </source>
</evidence>
<name>A0AAW0HFM1_MYOGA</name>
<evidence type="ECO:0000259" key="11">
    <source>
        <dbReference type="PROSITE" id="PS50835"/>
    </source>
</evidence>
<evidence type="ECO:0000256" key="7">
    <source>
        <dbReference type="ARBA" id="ARBA00023180"/>
    </source>
</evidence>
<evidence type="ECO:0000256" key="6">
    <source>
        <dbReference type="ARBA" id="ARBA00023157"/>
    </source>
</evidence>
<evidence type="ECO:0000256" key="10">
    <source>
        <dbReference type="SAM" id="MobiDB-lite"/>
    </source>
</evidence>
<dbReference type="EMBL" id="JBBHLL010000501">
    <property type="protein sequence ID" value="KAK7801483.1"/>
    <property type="molecule type" value="Genomic_DNA"/>
</dbReference>
<evidence type="ECO:0000256" key="4">
    <source>
        <dbReference type="ARBA" id="ARBA00023130"/>
    </source>
</evidence>
<reference evidence="12 13" key="1">
    <citation type="journal article" date="2023" name="bioRxiv">
        <title>Conserved and derived expression patterns and positive selection on dental genes reveal complex evolutionary context of ever-growing rodent molars.</title>
        <authorList>
            <person name="Calamari Z.T."/>
            <person name="Song A."/>
            <person name="Cohen E."/>
            <person name="Akter M."/>
            <person name="Roy R.D."/>
            <person name="Hallikas O."/>
            <person name="Christensen M.M."/>
            <person name="Li P."/>
            <person name="Marangoni P."/>
            <person name="Jernvall J."/>
            <person name="Klein O.D."/>
        </authorList>
    </citation>
    <scope>NUCLEOTIDE SEQUENCE [LARGE SCALE GENOMIC DNA]</scope>
    <source>
        <strain evidence="12">V071</strain>
    </source>
</reference>
<dbReference type="SUPFAM" id="SSF48726">
    <property type="entry name" value="Immunoglobulin"/>
    <property type="match status" value="1"/>
</dbReference>
<dbReference type="PROSITE" id="PS50835">
    <property type="entry name" value="IG_LIKE"/>
    <property type="match status" value="1"/>
</dbReference>
<dbReference type="SMART" id="SM00406">
    <property type="entry name" value="IGv"/>
    <property type="match status" value="1"/>
</dbReference>
<dbReference type="PANTHER" id="PTHR19339:SF2">
    <property type="entry name" value="T CELL RECEPTOR ALPHA VARIABLE 22"/>
    <property type="match status" value="1"/>
</dbReference>
<protein>
    <recommendedName>
        <fullName evidence="11">Ig-like domain-containing protein</fullName>
    </recommendedName>
</protein>
<dbReference type="InterPro" id="IPR006907">
    <property type="entry name" value="DLG5_N"/>
</dbReference>
<keyword evidence="3" id="KW-0732">Signal</keyword>
<dbReference type="Pfam" id="PF07686">
    <property type="entry name" value="V-set"/>
    <property type="match status" value="1"/>
</dbReference>
<keyword evidence="13" id="KW-1185">Reference proteome</keyword>
<evidence type="ECO:0000313" key="13">
    <source>
        <dbReference type="Proteomes" id="UP001488838"/>
    </source>
</evidence>
<dbReference type="SMART" id="SM00409">
    <property type="entry name" value="IG"/>
    <property type="match status" value="1"/>
</dbReference>
<dbReference type="InterPro" id="IPR036179">
    <property type="entry name" value="Ig-like_dom_sf"/>
</dbReference>
<sequence>MKKLEELTHQLHQMTCEKNERREFLASYIDKDMDNSVCVYMGVGNPPVRTQSSNEQEEESLDEGLKNVLKQKELVTQHGDLAKKLQHHVSVPEMRESVGKCPKTARACSAYLTDPLDQSVLSCDVPSEHLSIRGKSQQEPLKLVAGERGSTEGGIGGHAKPWLRMPSPDPGLASRAWPRATEAERPTRQPLLTPRLPSTKLSPHRLAPRAHPRPSPSTSAPGRLHFFKASLISMGHFCRSNITCLYSFSRISREFILCSQTSTMKRLLCSLLGLLCAQVCCECGCPPGDREDSAQHMEGVKQSPVSLVLKEGESTELQCNFSTSANQMQWFYQSPGGHLISLFYNPSGTKQSGRLKSTTVIQELCSSLSISSSQTTDSGTYFCAVDSQCSPHTGSQYTTFSWVGVVLVIPVITHQNSTKGSSLTGLLGPNLKEAEQSTDAKIRP</sequence>
<evidence type="ECO:0000256" key="2">
    <source>
        <dbReference type="ARBA" id="ARBA00022475"/>
    </source>
</evidence>
<feature type="region of interest" description="Disordered" evidence="10">
    <location>
        <begin position="147"/>
        <end position="221"/>
    </location>
</feature>
<dbReference type="InterPro" id="IPR007110">
    <property type="entry name" value="Ig-like_dom"/>
</dbReference>
<keyword evidence="2" id="KW-1003">Cell membrane</keyword>
<dbReference type="GO" id="GO:0042101">
    <property type="term" value="C:T cell receptor complex"/>
    <property type="evidence" value="ECO:0007669"/>
    <property type="project" value="UniProtKB-KW"/>
</dbReference>